<dbReference type="PANTHER" id="PTHR11904:SF9">
    <property type="entry name" value="PURINE NUCLEOSIDE PHOSPHORYLASE-RELATED"/>
    <property type="match status" value="1"/>
</dbReference>
<protein>
    <recommendedName>
        <fullName evidence="5">Purine nucleoside phosphorylase</fullName>
        <ecNumber evidence="5">2.4.2.1</ecNumber>
    </recommendedName>
    <alternativeName>
        <fullName evidence="5">Inosine-guanosine phosphorylase</fullName>
    </alternativeName>
</protein>
<dbReference type="InterPro" id="IPR000845">
    <property type="entry name" value="Nucleoside_phosphorylase_d"/>
</dbReference>
<evidence type="ECO:0000256" key="3">
    <source>
        <dbReference type="ARBA" id="ARBA00022676"/>
    </source>
</evidence>
<evidence type="ECO:0000256" key="6">
    <source>
        <dbReference type="PIRSR" id="PIRSR000477-2"/>
    </source>
</evidence>
<evidence type="ECO:0000256" key="4">
    <source>
        <dbReference type="ARBA" id="ARBA00022679"/>
    </source>
</evidence>
<evidence type="ECO:0000256" key="5">
    <source>
        <dbReference type="PIRNR" id="PIRNR000477"/>
    </source>
</evidence>
<keyword evidence="4 5" id="KW-0808">Transferase</keyword>
<dbReference type="GO" id="GO:0005737">
    <property type="term" value="C:cytoplasm"/>
    <property type="evidence" value="ECO:0007669"/>
    <property type="project" value="TreeGrafter"/>
</dbReference>
<dbReference type="Pfam" id="PF01048">
    <property type="entry name" value="PNP_UDP_1"/>
    <property type="match status" value="1"/>
</dbReference>
<dbReference type="CDD" id="cd09009">
    <property type="entry name" value="PNP-EcPNPII_like"/>
    <property type="match status" value="1"/>
</dbReference>
<sequence length="283" mass="29554">MTSLNQSIQESAAIIRERAQGLMPRLAVILGSGLGAVADLLGEVASIPYTALPGFPQPTIEGHEGSLKIGTVSNVPVYYLKGRVHLYEGVGTDALKVMIRTLKTLGVETLIITNAAGGLHEALEPGSLMAISDHINLTGLNPLTGPNDDDWGTRFPSQEGAWNDGLRTLLVKGAAAQGVTVHQGIYCMHLGPTFETPAEIRMVKTIGGDAVGMSTVPENILARHCGMECVGLAAIVNRAAGMGFEKPSHEQTLIGARLAENNMAAALGAFISAYHINAAGKAA</sequence>
<evidence type="ECO:0000313" key="8">
    <source>
        <dbReference type="EMBL" id="QQG36538.1"/>
    </source>
</evidence>
<feature type="binding site" evidence="6">
    <location>
        <position position="195"/>
    </location>
    <ligand>
        <name>a purine D-ribonucleoside</name>
        <dbReference type="ChEBI" id="CHEBI:142355"/>
    </ligand>
</feature>
<evidence type="ECO:0000313" key="9">
    <source>
        <dbReference type="Proteomes" id="UP000595362"/>
    </source>
</evidence>
<feature type="binding site" evidence="6">
    <location>
        <position position="115"/>
    </location>
    <ligand>
        <name>phosphate</name>
        <dbReference type="ChEBI" id="CHEBI:43474"/>
    </ligand>
</feature>
<comment type="function">
    <text evidence="5">The purine nucleoside phosphorylases catalyze the phosphorolytic breakdown of the N-glycosidic bond in the beta-(deoxy)ribonucleoside molecules, with the formation of the corresponding free purine bases and pentose-1-phosphate.</text>
</comment>
<feature type="binding site" evidence="6">
    <location>
        <position position="237"/>
    </location>
    <ligand>
        <name>a purine D-ribonucleoside</name>
        <dbReference type="ChEBI" id="CHEBI:142355"/>
    </ligand>
</feature>
<dbReference type="GO" id="GO:0004731">
    <property type="term" value="F:purine-nucleoside phosphorylase activity"/>
    <property type="evidence" value="ECO:0007669"/>
    <property type="project" value="UniProtKB-EC"/>
</dbReference>
<dbReference type="Gene3D" id="3.40.50.1580">
    <property type="entry name" value="Nucleoside phosphorylase domain"/>
    <property type="match status" value="1"/>
</dbReference>
<dbReference type="Proteomes" id="UP000595362">
    <property type="component" value="Chromosome"/>
</dbReference>
<feature type="binding site" evidence="6">
    <location>
        <begin position="83"/>
        <end position="85"/>
    </location>
    <ligand>
        <name>phosphate</name>
        <dbReference type="ChEBI" id="CHEBI:43474"/>
    </ligand>
</feature>
<dbReference type="EMBL" id="CP066681">
    <property type="protein sequence ID" value="QQG36538.1"/>
    <property type="molecule type" value="Genomic_DNA"/>
</dbReference>
<feature type="binding site" evidence="6">
    <location>
        <position position="214"/>
    </location>
    <ligand>
        <name>phosphate</name>
        <dbReference type="ChEBI" id="CHEBI:43474"/>
    </ligand>
</feature>
<dbReference type="InterPro" id="IPR035994">
    <property type="entry name" value="Nucleoside_phosphorylase_sf"/>
</dbReference>
<reference evidence="8 9" key="1">
    <citation type="submission" date="2020-07" db="EMBL/GenBank/DDBJ databases">
        <title>Huge and variable diversity of episymbiotic CPR bacteria and DPANN archaea in groundwater ecosystems.</title>
        <authorList>
            <person name="He C.Y."/>
            <person name="Keren R."/>
            <person name="Whittaker M."/>
            <person name="Farag I.F."/>
            <person name="Doudna J."/>
            <person name="Cate J.H.D."/>
            <person name="Banfield J.F."/>
        </authorList>
    </citation>
    <scope>NUCLEOTIDE SEQUENCE [LARGE SCALE GENOMIC DNA]</scope>
    <source>
        <strain evidence="8">NC_groundwater_70_Ag_B-0.1um_54_66</strain>
    </source>
</reference>
<evidence type="ECO:0000256" key="2">
    <source>
        <dbReference type="ARBA" id="ARBA00006751"/>
    </source>
</evidence>
<feature type="domain" description="Nucleoside phosphorylase" evidence="7">
    <location>
        <begin position="25"/>
        <end position="271"/>
    </location>
</feature>
<evidence type="ECO:0000256" key="1">
    <source>
        <dbReference type="ARBA" id="ARBA00005058"/>
    </source>
</evidence>
<dbReference type="InterPro" id="IPR011268">
    <property type="entry name" value="Purine_phosphorylase"/>
</dbReference>
<dbReference type="NCBIfam" id="NF006054">
    <property type="entry name" value="PRK08202.1"/>
    <property type="match status" value="1"/>
</dbReference>
<organism evidence="8 9">
    <name type="scientific">Micavibrio aeruginosavorus</name>
    <dbReference type="NCBI Taxonomy" id="349221"/>
    <lineage>
        <taxon>Bacteria</taxon>
        <taxon>Pseudomonadati</taxon>
        <taxon>Bdellovibrionota</taxon>
        <taxon>Bdellovibrionia</taxon>
        <taxon>Bdellovibrionales</taxon>
        <taxon>Pseudobdellovibrionaceae</taxon>
        <taxon>Micavibrio</taxon>
    </lineage>
</organism>
<comment type="similarity">
    <text evidence="2 5">Belongs to the PNP/MTAP phosphorylase family.</text>
</comment>
<accession>A0A7T5R2U7</accession>
<keyword evidence="3 5" id="KW-0328">Glycosyltransferase</keyword>
<dbReference type="PANTHER" id="PTHR11904">
    <property type="entry name" value="METHYLTHIOADENOSINE/PURINE NUCLEOSIDE PHOSPHORYLASE"/>
    <property type="match status" value="1"/>
</dbReference>
<evidence type="ECO:0000259" key="7">
    <source>
        <dbReference type="Pfam" id="PF01048"/>
    </source>
</evidence>
<dbReference type="GO" id="GO:0009116">
    <property type="term" value="P:nucleoside metabolic process"/>
    <property type="evidence" value="ECO:0007669"/>
    <property type="project" value="InterPro"/>
</dbReference>
<dbReference type="AlphaFoldDB" id="A0A7T5R2U7"/>
<feature type="binding site" evidence="6">
    <location>
        <position position="63"/>
    </location>
    <ligand>
        <name>phosphate</name>
        <dbReference type="ChEBI" id="CHEBI:43474"/>
    </ligand>
</feature>
<gene>
    <name evidence="8" type="ORF">HYS17_01740</name>
</gene>
<comment type="pathway">
    <text evidence="1 5">Purine metabolism; purine nucleoside salvage.</text>
</comment>
<dbReference type="NCBIfam" id="TIGR01697">
    <property type="entry name" value="PNPH-PUNA-XAPA"/>
    <property type="match status" value="1"/>
</dbReference>
<dbReference type="EC" id="2.4.2.1" evidence="5"/>
<name>A0A7T5R2U7_9BACT</name>
<proteinExistence type="inferred from homology"/>
<dbReference type="UniPathway" id="UPA00606"/>
<dbReference type="PIRSF" id="PIRSF000477">
    <property type="entry name" value="PurNPase"/>
    <property type="match status" value="1"/>
</dbReference>
<feature type="binding site" evidence="6">
    <location>
        <position position="32"/>
    </location>
    <ligand>
        <name>phosphate</name>
        <dbReference type="ChEBI" id="CHEBI:43474"/>
    </ligand>
</feature>
<dbReference type="SUPFAM" id="SSF53167">
    <property type="entry name" value="Purine and uridine phosphorylases"/>
    <property type="match status" value="1"/>
</dbReference>